<evidence type="ECO:0000313" key="2">
    <source>
        <dbReference type="Proteomes" id="UP000220836"/>
    </source>
</evidence>
<keyword evidence="2" id="KW-1185">Reference proteome</keyword>
<dbReference type="Proteomes" id="UP000220836">
    <property type="component" value="Unassembled WGS sequence"/>
</dbReference>
<reference evidence="1 2" key="1">
    <citation type="submission" date="2017-05" db="EMBL/GenBank/DDBJ databases">
        <authorList>
            <person name="Song R."/>
            <person name="Chenine A.L."/>
            <person name="Ruprecht R.M."/>
        </authorList>
    </citation>
    <scope>NUCLEOTIDE SEQUENCE [LARGE SCALE GENOMIC DNA]</scope>
    <source>
        <strain evidence="1 2">CECT 8663</strain>
    </source>
</reference>
<dbReference type="RefSeq" id="WP_097803113.1">
    <property type="nucleotide sequence ID" value="NZ_FXYH01000002.1"/>
</dbReference>
<protein>
    <submittedName>
        <fullName evidence="1">Uncharacterized protein</fullName>
    </submittedName>
</protein>
<organism evidence="1 2">
    <name type="scientific">Pelagimonas varians</name>
    <dbReference type="NCBI Taxonomy" id="696760"/>
    <lineage>
        <taxon>Bacteria</taxon>
        <taxon>Pseudomonadati</taxon>
        <taxon>Pseudomonadota</taxon>
        <taxon>Alphaproteobacteria</taxon>
        <taxon>Rhodobacterales</taxon>
        <taxon>Roseobacteraceae</taxon>
        <taxon>Pelagimonas</taxon>
    </lineage>
</organism>
<dbReference type="AlphaFoldDB" id="A0A238JYF4"/>
<gene>
    <name evidence="1" type="ORF">PEV8663_00561</name>
</gene>
<proteinExistence type="predicted"/>
<name>A0A238JYF4_9RHOB</name>
<sequence length="73" mass="7865">MTLRVIVSQSGLSATVSGQYHATQIVGLDDAVAWVRFYERMAKGKTGRFYGAKLDAFRQALQGMKAAQAGGRA</sequence>
<dbReference type="EMBL" id="FXYH01000002">
    <property type="protein sequence ID" value="SMX35690.1"/>
    <property type="molecule type" value="Genomic_DNA"/>
</dbReference>
<accession>A0A238JYF4</accession>
<evidence type="ECO:0000313" key="1">
    <source>
        <dbReference type="EMBL" id="SMX35690.1"/>
    </source>
</evidence>